<dbReference type="Pfam" id="PF01167">
    <property type="entry name" value="Tub"/>
    <property type="match status" value="1"/>
</dbReference>
<protein>
    <recommendedName>
        <fullName evidence="2">Tubby C-terminal domain-containing protein</fullName>
    </recommendedName>
</protein>
<dbReference type="InterPro" id="IPR000007">
    <property type="entry name" value="Tubby_C"/>
</dbReference>
<name>A0ABQ6N587_9STRA</name>
<dbReference type="EMBL" id="BRYB01002190">
    <property type="protein sequence ID" value="GMI40959.1"/>
    <property type="molecule type" value="Genomic_DNA"/>
</dbReference>
<feature type="region of interest" description="Disordered" evidence="1">
    <location>
        <begin position="1"/>
        <end position="35"/>
    </location>
</feature>
<gene>
    <name evidence="3" type="ORF">TeGR_g8385</name>
</gene>
<evidence type="ECO:0000259" key="2">
    <source>
        <dbReference type="Pfam" id="PF01167"/>
    </source>
</evidence>
<evidence type="ECO:0000256" key="1">
    <source>
        <dbReference type="SAM" id="MobiDB-lite"/>
    </source>
</evidence>
<accession>A0ABQ6N587</accession>
<dbReference type="Gene3D" id="3.20.90.10">
    <property type="entry name" value="Tubby Protein, Chain A"/>
    <property type="match status" value="1"/>
</dbReference>
<proteinExistence type="predicted"/>
<organism evidence="3 4">
    <name type="scientific">Tetraparma gracilis</name>
    <dbReference type="NCBI Taxonomy" id="2962635"/>
    <lineage>
        <taxon>Eukaryota</taxon>
        <taxon>Sar</taxon>
        <taxon>Stramenopiles</taxon>
        <taxon>Ochrophyta</taxon>
        <taxon>Bolidophyceae</taxon>
        <taxon>Parmales</taxon>
        <taxon>Triparmaceae</taxon>
        <taxon>Tetraparma</taxon>
    </lineage>
</organism>
<reference evidence="3 4" key="1">
    <citation type="journal article" date="2023" name="Commun. Biol.">
        <title>Genome analysis of Parmales, the sister group of diatoms, reveals the evolutionary specialization of diatoms from phago-mixotrophs to photoautotrophs.</title>
        <authorList>
            <person name="Ban H."/>
            <person name="Sato S."/>
            <person name="Yoshikawa S."/>
            <person name="Yamada K."/>
            <person name="Nakamura Y."/>
            <person name="Ichinomiya M."/>
            <person name="Sato N."/>
            <person name="Blanc-Mathieu R."/>
            <person name="Endo H."/>
            <person name="Kuwata A."/>
            <person name="Ogata H."/>
        </authorList>
    </citation>
    <scope>NUCLEOTIDE SEQUENCE [LARGE SCALE GENOMIC DNA]</scope>
</reference>
<dbReference type="InterPro" id="IPR025659">
    <property type="entry name" value="Tubby-like_C"/>
</dbReference>
<evidence type="ECO:0000313" key="3">
    <source>
        <dbReference type="EMBL" id="GMI40959.1"/>
    </source>
</evidence>
<dbReference type="SUPFAM" id="SSF54518">
    <property type="entry name" value="Tubby C-terminal domain-like"/>
    <property type="match status" value="1"/>
</dbReference>
<comment type="caution">
    <text evidence="3">The sequence shown here is derived from an EMBL/GenBank/DDBJ whole genome shotgun (WGS) entry which is preliminary data.</text>
</comment>
<feature type="domain" description="Tubby C-terminal" evidence="2">
    <location>
        <begin position="28"/>
        <end position="88"/>
    </location>
</feature>
<keyword evidence="4" id="KW-1185">Reference proteome</keyword>
<dbReference type="Proteomes" id="UP001165060">
    <property type="component" value="Unassembled WGS sequence"/>
</dbReference>
<evidence type="ECO:0000313" key="4">
    <source>
        <dbReference type="Proteomes" id="UP001165060"/>
    </source>
</evidence>
<sequence length="89" mass="9700">MTGLDLGSTSPVEAKSGLVDAAKVSDGKNKGKVTDPLSARRYASNVLGSRGPRKMQVCINKVDPQEGIHLWQPRSKDAEMLNMFKNKDE</sequence>
<feature type="compositionally biased region" description="Basic and acidic residues" evidence="1">
    <location>
        <begin position="23"/>
        <end position="33"/>
    </location>
</feature>